<dbReference type="AlphaFoldDB" id="A0A4Q1D7Y5"/>
<evidence type="ECO:0000313" key="7">
    <source>
        <dbReference type="Proteomes" id="UP000290545"/>
    </source>
</evidence>
<name>A0A4Q1D7Y5_9BACT</name>
<gene>
    <name evidence="6" type="ORF">ESB13_00225</name>
</gene>
<dbReference type="Pfam" id="PF13520">
    <property type="entry name" value="AA_permease_2"/>
    <property type="match status" value="1"/>
</dbReference>
<evidence type="ECO:0000256" key="4">
    <source>
        <dbReference type="ARBA" id="ARBA00023136"/>
    </source>
</evidence>
<proteinExistence type="predicted"/>
<dbReference type="PIRSF" id="PIRSF006060">
    <property type="entry name" value="AA_transporter"/>
    <property type="match status" value="1"/>
</dbReference>
<dbReference type="GO" id="GO:0015179">
    <property type="term" value="F:L-amino acid transmembrane transporter activity"/>
    <property type="evidence" value="ECO:0007669"/>
    <property type="project" value="TreeGrafter"/>
</dbReference>
<feature type="transmembrane region" description="Helical" evidence="5">
    <location>
        <begin position="46"/>
        <end position="68"/>
    </location>
</feature>
<feature type="transmembrane region" description="Helical" evidence="5">
    <location>
        <begin position="381"/>
        <end position="404"/>
    </location>
</feature>
<feature type="transmembrane region" description="Helical" evidence="5">
    <location>
        <begin position="355"/>
        <end position="375"/>
    </location>
</feature>
<evidence type="ECO:0000313" key="6">
    <source>
        <dbReference type="EMBL" id="RXK85290.1"/>
    </source>
</evidence>
<feature type="transmembrane region" description="Helical" evidence="5">
    <location>
        <begin position="257"/>
        <end position="279"/>
    </location>
</feature>
<sequence length="498" mass="53353">MQANAPAFKPALSLLDATMLVAGSMIGSGIFIVSADITRNVGSSGWLLLVWLLTGFMTLTAALSYGELSGMFPRAGGQYVYLKEAYNPLIGFLYGWSFFSVIQTATIAAVGVAFAKFAAYLIPAFSEDIVAGDLGFFTVSRAQLLSIAVIVLLTFINTRGVKTGKTLQTSFTLTKLVSLFGLLIFGLLAFDSNTWALNWSNAWRLQPLQTGGGVGDYTLFAAMGAIAAAMVGSIFSSDSWHNVAFVAGEIKHPKRNIGLSLFAGTLIVTLLYLATNIIYTAVLPLQEIATADKDRVAVAASQVIFGPAGTIIIALMIMVSTFGCNNGLIMAGARVYYTMASDGLFFKRAGELNKAAVPAFALWIQCVFACCWSLSGKYGDLLDMISFVVVGFYMLTIAGIFILRKKRPDAERPYRAFGYPVLPILYILMGLAFCILLIIYKPRFTWPGLLIALAGIPVYYLVIGRGHRKAGGSTTGHKAAGSRVINSGLTNDSVMAGK</sequence>
<dbReference type="PANTHER" id="PTHR11785:SF512">
    <property type="entry name" value="SOBREMESA, ISOFORM B"/>
    <property type="match status" value="1"/>
</dbReference>
<feature type="transmembrane region" description="Helical" evidence="5">
    <location>
        <begin position="176"/>
        <end position="197"/>
    </location>
</feature>
<dbReference type="GO" id="GO:0016020">
    <property type="term" value="C:membrane"/>
    <property type="evidence" value="ECO:0007669"/>
    <property type="project" value="UniProtKB-SubCell"/>
</dbReference>
<feature type="transmembrane region" description="Helical" evidence="5">
    <location>
        <begin position="299"/>
        <end position="324"/>
    </location>
</feature>
<feature type="transmembrane region" description="Helical" evidence="5">
    <location>
        <begin position="446"/>
        <end position="463"/>
    </location>
</feature>
<evidence type="ECO:0000256" key="2">
    <source>
        <dbReference type="ARBA" id="ARBA00022692"/>
    </source>
</evidence>
<evidence type="ECO:0000256" key="1">
    <source>
        <dbReference type="ARBA" id="ARBA00004141"/>
    </source>
</evidence>
<keyword evidence="2 5" id="KW-0812">Transmembrane</keyword>
<dbReference type="PANTHER" id="PTHR11785">
    <property type="entry name" value="AMINO ACID TRANSPORTER"/>
    <property type="match status" value="1"/>
</dbReference>
<feature type="transmembrane region" description="Helical" evidence="5">
    <location>
        <begin position="416"/>
        <end position="440"/>
    </location>
</feature>
<comment type="caution">
    <text evidence="6">The sequence shown here is derived from an EMBL/GenBank/DDBJ whole genome shotgun (WGS) entry which is preliminary data.</text>
</comment>
<dbReference type="OrthoDB" id="9806937at2"/>
<accession>A0A4Q1D7Y5</accession>
<feature type="transmembrane region" description="Helical" evidence="5">
    <location>
        <begin position="217"/>
        <end position="236"/>
    </location>
</feature>
<feature type="transmembrane region" description="Helical" evidence="5">
    <location>
        <begin position="89"/>
        <end position="122"/>
    </location>
</feature>
<keyword evidence="4 5" id="KW-0472">Membrane</keyword>
<dbReference type="InterPro" id="IPR002293">
    <property type="entry name" value="AA/rel_permease1"/>
</dbReference>
<evidence type="ECO:0000256" key="5">
    <source>
        <dbReference type="SAM" id="Phobius"/>
    </source>
</evidence>
<organism evidence="6 7">
    <name type="scientific">Filimonas effusa</name>
    <dbReference type="NCBI Taxonomy" id="2508721"/>
    <lineage>
        <taxon>Bacteria</taxon>
        <taxon>Pseudomonadati</taxon>
        <taxon>Bacteroidota</taxon>
        <taxon>Chitinophagia</taxon>
        <taxon>Chitinophagales</taxon>
        <taxon>Chitinophagaceae</taxon>
        <taxon>Filimonas</taxon>
    </lineage>
</organism>
<reference evidence="6 7" key="1">
    <citation type="submission" date="2019-01" db="EMBL/GenBank/DDBJ databases">
        <title>Filimonas sp. strain TTM-71.</title>
        <authorList>
            <person name="Chen W.-M."/>
        </authorList>
    </citation>
    <scope>NUCLEOTIDE SEQUENCE [LARGE SCALE GENOMIC DNA]</scope>
    <source>
        <strain evidence="6 7">TTM-71</strain>
    </source>
</reference>
<dbReference type="EMBL" id="SDHZ01000001">
    <property type="protein sequence ID" value="RXK85290.1"/>
    <property type="molecule type" value="Genomic_DNA"/>
</dbReference>
<evidence type="ECO:0000256" key="3">
    <source>
        <dbReference type="ARBA" id="ARBA00022989"/>
    </source>
</evidence>
<dbReference type="Gene3D" id="1.20.1740.10">
    <property type="entry name" value="Amino acid/polyamine transporter I"/>
    <property type="match status" value="1"/>
</dbReference>
<keyword evidence="7" id="KW-1185">Reference proteome</keyword>
<dbReference type="Proteomes" id="UP000290545">
    <property type="component" value="Unassembled WGS sequence"/>
</dbReference>
<comment type="subcellular location">
    <subcellularLocation>
        <location evidence="1">Membrane</location>
        <topology evidence="1">Multi-pass membrane protein</topology>
    </subcellularLocation>
</comment>
<dbReference type="RefSeq" id="WP_129001042.1">
    <property type="nucleotide sequence ID" value="NZ_SDHZ01000001.1"/>
</dbReference>
<feature type="transmembrane region" description="Helical" evidence="5">
    <location>
        <begin position="134"/>
        <end position="156"/>
    </location>
</feature>
<protein>
    <submittedName>
        <fullName evidence="6">Amino acid permease</fullName>
    </submittedName>
</protein>
<keyword evidence="3 5" id="KW-1133">Transmembrane helix</keyword>
<feature type="transmembrane region" description="Helical" evidence="5">
    <location>
        <begin position="12"/>
        <end position="34"/>
    </location>
</feature>
<dbReference type="InterPro" id="IPR050598">
    <property type="entry name" value="AminoAcid_Transporter"/>
</dbReference>